<dbReference type="RefSeq" id="WP_281752663.1">
    <property type="nucleotide sequence ID" value="NZ_BRVP01000004.1"/>
</dbReference>
<dbReference type="EMBL" id="BRVP01000004">
    <property type="protein sequence ID" value="GLB51775.1"/>
    <property type="molecule type" value="Genomic_DNA"/>
</dbReference>
<dbReference type="Gene3D" id="3.40.50.1820">
    <property type="entry name" value="alpha/beta hydrolase"/>
    <property type="match status" value="1"/>
</dbReference>
<gene>
    <name evidence="3" type="ORF">NBRC110019_08140</name>
</gene>
<dbReference type="Proteomes" id="UP001143545">
    <property type="component" value="Unassembled WGS sequence"/>
</dbReference>
<dbReference type="PANTHER" id="PTHR12277">
    <property type="entry name" value="ALPHA/BETA HYDROLASE DOMAIN-CONTAINING PROTEIN"/>
    <property type="match status" value="1"/>
</dbReference>
<organism evidence="3 4">
    <name type="scientific">Neptunitalea chrysea</name>
    <dbReference type="NCBI Taxonomy" id="1647581"/>
    <lineage>
        <taxon>Bacteria</taxon>
        <taxon>Pseudomonadati</taxon>
        <taxon>Bacteroidota</taxon>
        <taxon>Flavobacteriia</taxon>
        <taxon>Flavobacteriales</taxon>
        <taxon>Flavobacteriaceae</taxon>
        <taxon>Neptunitalea</taxon>
    </lineage>
</organism>
<dbReference type="InterPro" id="IPR022742">
    <property type="entry name" value="Hydrolase_4"/>
</dbReference>
<protein>
    <submittedName>
        <fullName evidence="3">Esterase</fullName>
    </submittedName>
</protein>
<reference evidence="3" key="1">
    <citation type="submission" date="2022-07" db="EMBL/GenBank/DDBJ databases">
        <title>Taxonomy of Novel Oxalotrophic and Methylotrophic Bacteria.</title>
        <authorList>
            <person name="Sahin N."/>
            <person name="Tani A."/>
        </authorList>
    </citation>
    <scope>NUCLEOTIDE SEQUENCE</scope>
    <source>
        <strain evidence="3">AM327</strain>
    </source>
</reference>
<feature type="domain" description="Serine aminopeptidase S33" evidence="2">
    <location>
        <begin position="81"/>
        <end position="173"/>
    </location>
</feature>
<keyword evidence="4" id="KW-1185">Reference proteome</keyword>
<keyword evidence="1" id="KW-0812">Transmembrane</keyword>
<evidence type="ECO:0000259" key="2">
    <source>
        <dbReference type="Pfam" id="PF12146"/>
    </source>
</evidence>
<dbReference type="SUPFAM" id="SSF53474">
    <property type="entry name" value="alpha/beta-Hydrolases"/>
    <property type="match status" value="1"/>
</dbReference>
<dbReference type="AlphaFoldDB" id="A0A9W6B3M2"/>
<proteinExistence type="predicted"/>
<evidence type="ECO:0000256" key="1">
    <source>
        <dbReference type="SAM" id="Phobius"/>
    </source>
</evidence>
<sequence>MKKFLKNIVRVILFLLIIAAGVIYFYVPRLVIEMKNPLLYKERPIDVTYSEVFPNGEEVTITSYDGILLNGYFVPAERDTAKGTIILLHGIRDHKESYEELSSKLSKEGYNTFALDLRAHGKSEGEFNTYGAKERKDVSAVVDYLKEKGYKNIGVWGRSLGGAIALQALGSDYRLGFGVIESTFSDFNTVVHDYTKLFVGIDSYLFSDFLVKRAGEIGEFDPTIVKPLASCKHINQPVYMSHGTADDRIPFTNGQQNFKALASAQKEFEAIPGANHGNVWYIAGDAHFYKIINFLNSTTSKK</sequence>
<keyword evidence="1" id="KW-1133">Transmembrane helix</keyword>
<comment type="caution">
    <text evidence="3">The sequence shown here is derived from an EMBL/GenBank/DDBJ whole genome shotgun (WGS) entry which is preliminary data.</text>
</comment>
<dbReference type="Pfam" id="PF12146">
    <property type="entry name" value="Hydrolase_4"/>
    <property type="match status" value="1"/>
</dbReference>
<dbReference type="InterPro" id="IPR029058">
    <property type="entry name" value="AB_hydrolase_fold"/>
</dbReference>
<keyword evidence="1" id="KW-0472">Membrane</keyword>
<name>A0A9W6B3M2_9FLAO</name>
<evidence type="ECO:0000313" key="3">
    <source>
        <dbReference type="EMBL" id="GLB51775.1"/>
    </source>
</evidence>
<evidence type="ECO:0000313" key="4">
    <source>
        <dbReference type="Proteomes" id="UP001143545"/>
    </source>
</evidence>
<feature type="transmembrane region" description="Helical" evidence="1">
    <location>
        <begin position="7"/>
        <end position="27"/>
    </location>
</feature>
<dbReference type="PANTHER" id="PTHR12277:SF81">
    <property type="entry name" value="PROTEIN ABHD13"/>
    <property type="match status" value="1"/>
</dbReference>
<accession>A0A9W6B3M2</accession>